<feature type="compositionally biased region" description="Polar residues" evidence="1">
    <location>
        <begin position="51"/>
        <end position="69"/>
    </location>
</feature>
<dbReference type="Proteomes" id="UP000887540">
    <property type="component" value="Unplaced"/>
</dbReference>
<accession>A0A914DUS6</accession>
<feature type="region of interest" description="Disordered" evidence="1">
    <location>
        <begin position="18"/>
        <end position="99"/>
    </location>
</feature>
<reference evidence="3" key="1">
    <citation type="submission" date="2022-11" db="UniProtKB">
        <authorList>
            <consortium name="WormBaseParasite"/>
        </authorList>
    </citation>
    <scope>IDENTIFICATION</scope>
</reference>
<evidence type="ECO:0000256" key="1">
    <source>
        <dbReference type="SAM" id="MobiDB-lite"/>
    </source>
</evidence>
<keyword evidence="2" id="KW-1185">Reference proteome</keyword>
<dbReference type="AlphaFoldDB" id="A0A914DUS6"/>
<organism evidence="2 3">
    <name type="scientific">Acrobeloides nanus</name>
    <dbReference type="NCBI Taxonomy" id="290746"/>
    <lineage>
        <taxon>Eukaryota</taxon>
        <taxon>Metazoa</taxon>
        <taxon>Ecdysozoa</taxon>
        <taxon>Nematoda</taxon>
        <taxon>Chromadorea</taxon>
        <taxon>Rhabditida</taxon>
        <taxon>Tylenchina</taxon>
        <taxon>Cephalobomorpha</taxon>
        <taxon>Cephaloboidea</taxon>
        <taxon>Cephalobidae</taxon>
        <taxon>Acrobeloides</taxon>
    </lineage>
</organism>
<feature type="compositionally biased region" description="Basic residues" evidence="1">
    <location>
        <begin position="75"/>
        <end position="98"/>
    </location>
</feature>
<name>A0A914DUS6_9BILA</name>
<proteinExistence type="predicted"/>
<dbReference type="WBParaSite" id="ACRNAN_scaffold4036.g15808.t1">
    <property type="protein sequence ID" value="ACRNAN_scaffold4036.g15808.t1"/>
    <property type="gene ID" value="ACRNAN_scaffold4036.g15808"/>
</dbReference>
<protein>
    <submittedName>
        <fullName evidence="3">Uncharacterized protein</fullName>
    </submittedName>
</protein>
<sequence length="141" mass="16459">MWRPYSLHYEIIQKTNAEPTKAKEKLVSTSKKYKASKSDRKIVPTTPFPLSDSSWPSERQDQPKSTTIMPQVKKIVSKTKLPKSTPKRTGSKSTKKPQRQYNPLCFFSALPCTSRRKDVYYRPRRGHKRFVRRHTAGSKFE</sequence>
<evidence type="ECO:0000313" key="2">
    <source>
        <dbReference type="Proteomes" id="UP000887540"/>
    </source>
</evidence>
<evidence type="ECO:0000313" key="3">
    <source>
        <dbReference type="WBParaSite" id="ACRNAN_scaffold4036.g15808.t1"/>
    </source>
</evidence>